<keyword evidence="6" id="KW-1185">Reference proteome</keyword>
<dbReference type="AlphaFoldDB" id="A0A0J1ILP7"/>
<protein>
    <submittedName>
        <fullName evidence="5">Electron transport complex subunit RsxB</fullName>
    </submittedName>
</protein>
<reference evidence="5 6" key="1">
    <citation type="submission" date="2015-06" db="EMBL/GenBank/DDBJ databases">
        <title>Draft genome of the moderately acidophilic sulfate reducer Candidatus Desulfosporosinus acididurans strain M1.</title>
        <authorList>
            <person name="Poehlein A."/>
            <person name="Petzsch P."/>
            <person name="Johnson B.D."/>
            <person name="Schloemann M."/>
            <person name="Daniel R."/>
            <person name="Muehling M."/>
        </authorList>
    </citation>
    <scope>NUCLEOTIDE SEQUENCE [LARGE SCALE GENOMIC DNA]</scope>
    <source>
        <strain evidence="5 6">M1</strain>
    </source>
</reference>
<gene>
    <name evidence="5" type="primary">rsxB_7</name>
    <name evidence="5" type="ORF">DEAC_c22560</name>
</gene>
<dbReference type="RefSeq" id="WP_047810125.1">
    <property type="nucleotide sequence ID" value="NZ_LDZY01000007.1"/>
</dbReference>
<evidence type="ECO:0000256" key="1">
    <source>
        <dbReference type="ARBA" id="ARBA00022723"/>
    </source>
</evidence>
<keyword evidence="3" id="KW-0411">Iron-sulfur</keyword>
<proteinExistence type="predicted"/>
<dbReference type="PROSITE" id="PS00198">
    <property type="entry name" value="4FE4S_FER_1"/>
    <property type="match status" value="1"/>
</dbReference>
<organism evidence="5 6">
    <name type="scientific">Desulfosporosinus acididurans</name>
    <dbReference type="NCBI Taxonomy" id="476652"/>
    <lineage>
        <taxon>Bacteria</taxon>
        <taxon>Bacillati</taxon>
        <taxon>Bacillota</taxon>
        <taxon>Clostridia</taxon>
        <taxon>Eubacteriales</taxon>
        <taxon>Desulfitobacteriaceae</taxon>
        <taxon>Desulfosporosinus</taxon>
    </lineage>
</organism>
<dbReference type="Gene3D" id="3.30.70.20">
    <property type="match status" value="1"/>
</dbReference>
<feature type="domain" description="4Fe-4S ferredoxin-type" evidence="4">
    <location>
        <begin position="59"/>
        <end position="88"/>
    </location>
</feature>
<evidence type="ECO:0000313" key="6">
    <source>
        <dbReference type="Proteomes" id="UP000036356"/>
    </source>
</evidence>
<comment type="caution">
    <text evidence="5">The sequence shown here is derived from an EMBL/GenBank/DDBJ whole genome shotgun (WGS) entry which is preliminary data.</text>
</comment>
<accession>A0A0J1ILP7</accession>
<evidence type="ECO:0000256" key="2">
    <source>
        <dbReference type="ARBA" id="ARBA00023004"/>
    </source>
</evidence>
<name>A0A0J1ILP7_9FIRM</name>
<dbReference type="InterPro" id="IPR017896">
    <property type="entry name" value="4Fe4S_Fe-S-bd"/>
</dbReference>
<dbReference type="Proteomes" id="UP000036356">
    <property type="component" value="Unassembled WGS sequence"/>
</dbReference>
<evidence type="ECO:0000313" key="5">
    <source>
        <dbReference type="EMBL" id="KLU65626.1"/>
    </source>
</evidence>
<dbReference type="SUPFAM" id="SSF54862">
    <property type="entry name" value="4Fe-4S ferredoxins"/>
    <property type="match status" value="1"/>
</dbReference>
<dbReference type="GO" id="GO:0046872">
    <property type="term" value="F:metal ion binding"/>
    <property type="evidence" value="ECO:0007669"/>
    <property type="project" value="UniProtKB-KW"/>
</dbReference>
<dbReference type="GO" id="GO:0051536">
    <property type="term" value="F:iron-sulfur cluster binding"/>
    <property type="evidence" value="ECO:0007669"/>
    <property type="project" value="UniProtKB-KW"/>
</dbReference>
<dbReference type="Pfam" id="PF12838">
    <property type="entry name" value="Fer4_7"/>
    <property type="match status" value="1"/>
</dbReference>
<evidence type="ECO:0000256" key="3">
    <source>
        <dbReference type="ARBA" id="ARBA00023014"/>
    </source>
</evidence>
<dbReference type="PATRIC" id="fig|476652.3.peg.2337"/>
<keyword evidence="2" id="KW-0408">Iron</keyword>
<keyword evidence="1" id="KW-0479">Metal-binding</keyword>
<evidence type="ECO:0000259" key="4">
    <source>
        <dbReference type="PROSITE" id="PS51379"/>
    </source>
</evidence>
<sequence>MLNKTGIPSTEDVKTVTPSQERLKKGPVAIIECFQKIPCNPCAEACKQGAILPLQDINDLPKMDFDKCNGCGVCLSRCPGLAIFVVDGSYSAEEAVVRIPYEYLPLPQEEEEVVGVDRAGKELGTFKVKKIQSGGSKNKTYTVWLAVPQELAMEVRGIRRGGIRHAG</sequence>
<dbReference type="PROSITE" id="PS51379">
    <property type="entry name" value="4FE4S_FER_2"/>
    <property type="match status" value="1"/>
</dbReference>
<dbReference type="EMBL" id="LDZY01000007">
    <property type="protein sequence ID" value="KLU65626.1"/>
    <property type="molecule type" value="Genomic_DNA"/>
</dbReference>
<dbReference type="InterPro" id="IPR017900">
    <property type="entry name" value="4Fe4S_Fe_S_CS"/>
</dbReference>
<dbReference type="STRING" id="476652.DEAC_c22560"/>